<dbReference type="InterPro" id="IPR009057">
    <property type="entry name" value="Homeodomain-like_sf"/>
</dbReference>
<dbReference type="InterPro" id="IPR001647">
    <property type="entry name" value="HTH_TetR"/>
</dbReference>
<dbReference type="SUPFAM" id="SSF46689">
    <property type="entry name" value="Homeodomain-like"/>
    <property type="match status" value="1"/>
</dbReference>
<dbReference type="GO" id="GO:0003700">
    <property type="term" value="F:DNA-binding transcription factor activity"/>
    <property type="evidence" value="ECO:0007669"/>
    <property type="project" value="TreeGrafter"/>
</dbReference>
<dbReference type="PANTHER" id="PTHR30055">
    <property type="entry name" value="HTH-TYPE TRANSCRIPTIONAL REGULATOR RUTR"/>
    <property type="match status" value="1"/>
</dbReference>
<evidence type="ECO:0000256" key="1">
    <source>
        <dbReference type="ARBA" id="ARBA00023125"/>
    </source>
</evidence>
<dbReference type="PROSITE" id="PS01081">
    <property type="entry name" value="HTH_TETR_1"/>
    <property type="match status" value="1"/>
</dbReference>
<protein>
    <submittedName>
        <fullName evidence="4">TetR family transcriptional regulator</fullName>
    </submittedName>
</protein>
<evidence type="ECO:0000313" key="5">
    <source>
        <dbReference type="Proteomes" id="UP000255365"/>
    </source>
</evidence>
<feature type="domain" description="HTH tetR-type" evidence="3">
    <location>
        <begin position="21"/>
        <end position="80"/>
    </location>
</feature>
<gene>
    <name evidence="4" type="ORF">DEU51_1205</name>
</gene>
<dbReference type="InterPro" id="IPR023772">
    <property type="entry name" value="DNA-bd_HTH_TetR-type_CS"/>
</dbReference>
<sequence length="221" mass="26025">MAKISDTEKASTAGRKNLTAVDRQQQMVDRAISLFAQKGFALTTRELAKGLQVTQPLLYRYFPSKQLLIEQVYQQVFMNRWDPDLEPRLKDRTSPLRKRLIEYFISYTRTILNNEWVRIFLYAGLQDPALNQRYLKRLHENIFLVIIEELRHQRQLTNAPTEHELALDIEVLWGFHSSFFYLGVRKWVYQMPVPENLTELITHRVNSFLDGALHCHPAPTP</sequence>
<keyword evidence="1 2" id="KW-0238">DNA-binding</keyword>
<evidence type="ECO:0000313" key="4">
    <source>
        <dbReference type="EMBL" id="RDL14185.1"/>
    </source>
</evidence>
<feature type="DNA-binding region" description="H-T-H motif" evidence="2">
    <location>
        <begin position="43"/>
        <end position="62"/>
    </location>
</feature>
<dbReference type="GO" id="GO:0000976">
    <property type="term" value="F:transcription cis-regulatory region binding"/>
    <property type="evidence" value="ECO:0007669"/>
    <property type="project" value="TreeGrafter"/>
</dbReference>
<dbReference type="AlphaFoldDB" id="A0A370S354"/>
<dbReference type="InterPro" id="IPR050109">
    <property type="entry name" value="HTH-type_TetR-like_transc_reg"/>
</dbReference>
<proteinExistence type="predicted"/>
<evidence type="ECO:0000259" key="3">
    <source>
        <dbReference type="PROSITE" id="PS50977"/>
    </source>
</evidence>
<dbReference type="PRINTS" id="PR00455">
    <property type="entry name" value="HTHTETR"/>
</dbReference>
<evidence type="ECO:0000256" key="2">
    <source>
        <dbReference type="PROSITE-ProRule" id="PRU00335"/>
    </source>
</evidence>
<dbReference type="EMBL" id="QRAV01000020">
    <property type="protein sequence ID" value="RDL14185.1"/>
    <property type="molecule type" value="Genomic_DNA"/>
</dbReference>
<reference evidence="4 5" key="1">
    <citation type="submission" date="2018-07" db="EMBL/GenBank/DDBJ databases">
        <title>Genome sequencing of rice bacterial endophytes.</title>
        <authorList>
            <person name="Venturi V."/>
        </authorList>
    </citation>
    <scope>NUCLEOTIDE SEQUENCE [LARGE SCALE GENOMIC DNA]</scope>
    <source>
        <strain evidence="4 5">E2333</strain>
    </source>
</reference>
<dbReference type="Pfam" id="PF00440">
    <property type="entry name" value="TetR_N"/>
    <property type="match status" value="1"/>
</dbReference>
<organism evidence="4 5">
    <name type="scientific">Pseudomonas jessenii</name>
    <dbReference type="NCBI Taxonomy" id="77298"/>
    <lineage>
        <taxon>Bacteria</taxon>
        <taxon>Pseudomonadati</taxon>
        <taxon>Pseudomonadota</taxon>
        <taxon>Gammaproteobacteria</taxon>
        <taxon>Pseudomonadales</taxon>
        <taxon>Pseudomonadaceae</taxon>
        <taxon>Pseudomonas</taxon>
    </lineage>
</organism>
<dbReference type="PROSITE" id="PS50977">
    <property type="entry name" value="HTH_TETR_2"/>
    <property type="match status" value="1"/>
</dbReference>
<name>A0A370S354_PSEJE</name>
<dbReference type="Proteomes" id="UP000255365">
    <property type="component" value="Unassembled WGS sequence"/>
</dbReference>
<dbReference type="PANTHER" id="PTHR30055:SF181">
    <property type="entry name" value="BLR6905 PROTEIN"/>
    <property type="match status" value="1"/>
</dbReference>
<dbReference type="Gene3D" id="1.10.357.10">
    <property type="entry name" value="Tetracycline Repressor, domain 2"/>
    <property type="match status" value="1"/>
</dbReference>
<comment type="caution">
    <text evidence="4">The sequence shown here is derived from an EMBL/GenBank/DDBJ whole genome shotgun (WGS) entry which is preliminary data.</text>
</comment>
<dbReference type="RefSeq" id="WP_042559171.1">
    <property type="nucleotide sequence ID" value="NZ_QRAV01000020.1"/>
</dbReference>
<accession>A0A370S354</accession>